<proteinExistence type="predicted"/>
<gene>
    <name evidence="1" type="ORF">ACFSJ3_03230</name>
</gene>
<keyword evidence="2" id="KW-1185">Reference proteome</keyword>
<reference evidence="2" key="1">
    <citation type="journal article" date="2019" name="Int. J. Syst. Evol. Microbiol.">
        <title>The Global Catalogue of Microorganisms (GCM) 10K type strain sequencing project: providing services to taxonomists for standard genome sequencing and annotation.</title>
        <authorList>
            <consortium name="The Broad Institute Genomics Platform"/>
            <consortium name="The Broad Institute Genome Sequencing Center for Infectious Disease"/>
            <person name="Wu L."/>
            <person name="Ma J."/>
        </authorList>
    </citation>
    <scope>NUCLEOTIDE SEQUENCE [LARGE SCALE GENOMIC DNA]</scope>
    <source>
        <strain evidence="2">CGMCC 1.10992</strain>
    </source>
</reference>
<sequence>MNKTYLMAIGGLGFVIGVSVIGLSAAVDDSTHSGLPKKQAMEDDPFIERVNGLPGSANTDIAQRSEKVKGNLELAGPPPNDGSPDKATIIWSQTGGIPAQYADLENQTVDRRFIEFQTDTFVHAAIGDVFDVTIPQTAAVLETKVSSIKMHANGDRTIVGEYTAEDGQQYAITFTQGANALFAHIGTPTDTYFMEGHNNQGWVLSGRDQSSLKTWEHTDAVTIPAIKHVTPPQG</sequence>
<dbReference type="RefSeq" id="WP_345337991.1">
    <property type="nucleotide sequence ID" value="NZ_BAABLI010000004.1"/>
</dbReference>
<evidence type="ECO:0000313" key="2">
    <source>
        <dbReference type="Proteomes" id="UP001597380"/>
    </source>
</evidence>
<accession>A0ABW4XHG7</accession>
<dbReference type="EMBL" id="JBHUHT010000007">
    <property type="protein sequence ID" value="MFD2094981.1"/>
    <property type="molecule type" value="Genomic_DNA"/>
</dbReference>
<comment type="caution">
    <text evidence="1">The sequence shown here is derived from an EMBL/GenBank/DDBJ whole genome shotgun (WGS) entry which is preliminary data.</text>
</comment>
<protein>
    <submittedName>
        <fullName evidence="1">Uncharacterized protein</fullName>
    </submittedName>
</protein>
<name>A0ABW4XHG7_9GAMM</name>
<organism evidence="1 2">
    <name type="scientific">Corallincola platygyrae</name>
    <dbReference type="NCBI Taxonomy" id="1193278"/>
    <lineage>
        <taxon>Bacteria</taxon>
        <taxon>Pseudomonadati</taxon>
        <taxon>Pseudomonadota</taxon>
        <taxon>Gammaproteobacteria</taxon>
        <taxon>Alteromonadales</taxon>
        <taxon>Psychromonadaceae</taxon>
        <taxon>Corallincola</taxon>
    </lineage>
</organism>
<dbReference type="Proteomes" id="UP001597380">
    <property type="component" value="Unassembled WGS sequence"/>
</dbReference>
<evidence type="ECO:0000313" key="1">
    <source>
        <dbReference type="EMBL" id="MFD2094981.1"/>
    </source>
</evidence>